<organism evidence="5 6">
    <name type="scientific">Spiribacter salinus</name>
    <dbReference type="NCBI Taxonomy" id="1335746"/>
    <lineage>
        <taxon>Bacteria</taxon>
        <taxon>Pseudomonadati</taxon>
        <taxon>Pseudomonadota</taxon>
        <taxon>Gammaproteobacteria</taxon>
        <taxon>Chromatiales</taxon>
        <taxon>Ectothiorhodospiraceae</taxon>
        <taxon>Spiribacter</taxon>
    </lineage>
</organism>
<dbReference type="GO" id="GO:0003677">
    <property type="term" value="F:DNA binding"/>
    <property type="evidence" value="ECO:0007669"/>
    <property type="project" value="InterPro"/>
</dbReference>
<evidence type="ECO:0000256" key="1">
    <source>
        <dbReference type="ARBA" id="ARBA00022829"/>
    </source>
</evidence>
<protein>
    <submittedName>
        <fullName evidence="5">Tyrosine-type recombinase/integrase</fullName>
    </submittedName>
</protein>
<dbReference type="InterPro" id="IPR002104">
    <property type="entry name" value="Integrase_catalytic"/>
</dbReference>
<accession>A0A540VEB3</accession>
<dbReference type="GO" id="GO:0006310">
    <property type="term" value="P:DNA recombination"/>
    <property type="evidence" value="ECO:0007669"/>
    <property type="project" value="UniProtKB-KW"/>
</dbReference>
<evidence type="ECO:0000256" key="3">
    <source>
        <dbReference type="ARBA" id="ARBA00023172"/>
    </source>
</evidence>
<dbReference type="PROSITE" id="PS51898">
    <property type="entry name" value="TYR_RECOMBINASE"/>
    <property type="match status" value="1"/>
</dbReference>
<comment type="caution">
    <text evidence="5">The sequence shown here is derived from an EMBL/GenBank/DDBJ whole genome shotgun (WGS) entry which is preliminary data.</text>
</comment>
<dbReference type="InterPro" id="IPR011010">
    <property type="entry name" value="DNA_brk_join_enz"/>
</dbReference>
<dbReference type="PANTHER" id="PTHR30349:SF81">
    <property type="entry name" value="TYROSINE RECOMBINASE XERC"/>
    <property type="match status" value="1"/>
</dbReference>
<dbReference type="PANTHER" id="PTHR30349">
    <property type="entry name" value="PHAGE INTEGRASE-RELATED"/>
    <property type="match status" value="1"/>
</dbReference>
<proteinExistence type="predicted"/>
<dbReference type="EMBL" id="VIFK01000394">
    <property type="protein sequence ID" value="TQE95105.1"/>
    <property type="molecule type" value="Genomic_DNA"/>
</dbReference>
<gene>
    <name evidence="5" type="ORF">FKY71_17330</name>
</gene>
<evidence type="ECO:0000259" key="4">
    <source>
        <dbReference type="PROSITE" id="PS51898"/>
    </source>
</evidence>
<reference evidence="5 6" key="1">
    <citation type="submission" date="2019-06" db="EMBL/GenBank/DDBJ databases">
        <title>Metagenome assembled Genome of Spiribacter salinus SL48-SHIP from the microbial mat of Salt Lake 48 (Novosibirsk region, Russia).</title>
        <authorList>
            <person name="Shipova A."/>
            <person name="Rozanov A.S."/>
            <person name="Bryanskaya A.V."/>
            <person name="Peltek S.E."/>
        </authorList>
    </citation>
    <scope>NUCLEOTIDE SEQUENCE [LARGE SCALE GENOMIC DNA]</scope>
    <source>
        <strain evidence="5">SL48-SHIP-2</strain>
    </source>
</reference>
<evidence type="ECO:0000313" key="6">
    <source>
        <dbReference type="Proteomes" id="UP000315400"/>
    </source>
</evidence>
<dbReference type="InterPro" id="IPR013762">
    <property type="entry name" value="Integrase-like_cat_sf"/>
</dbReference>
<dbReference type="InterPro" id="IPR050090">
    <property type="entry name" value="Tyrosine_recombinase_XerCD"/>
</dbReference>
<feature type="domain" description="Tyr recombinase" evidence="4">
    <location>
        <begin position="104"/>
        <end position="305"/>
    </location>
</feature>
<dbReference type="AlphaFoldDB" id="A0A540VEB3"/>
<keyword evidence="3" id="KW-0233">DNA recombination</keyword>
<evidence type="ECO:0000313" key="5">
    <source>
        <dbReference type="EMBL" id="TQE95105.1"/>
    </source>
</evidence>
<evidence type="ECO:0000256" key="2">
    <source>
        <dbReference type="ARBA" id="ARBA00022908"/>
    </source>
</evidence>
<keyword evidence="1" id="KW-0159">Chromosome partition</keyword>
<dbReference type="Proteomes" id="UP000315400">
    <property type="component" value="Unassembled WGS sequence"/>
</dbReference>
<keyword evidence="2" id="KW-0229">DNA integration</keyword>
<sequence length="315" mass="36111">MSASVTWHSRVEAYLAYRRNLGFKLTIDGTQLKAFARFADDMGDQDRLTVGLAEQWARASERQDPFTWARRIEVLRGFARFCMRFEPATEIPPRDLFGAAHRRLVPHIYTDEELIALLEAANCLPSPNGLRPATCRTVFGLLAASGLRISEALALTRTDVDLVTGVLWIRETKRHKHRLVPLHPSTVKALRTYTRIRDQKLHYRASDHFFLRDDGQPTNQAIILYALQTLCCQLGFQPRGDYHRHRLHDLRHTFIVKSTLSFYEQGVDIDRAVLALSTYVGHAKVSDTYWYFTGIPELMALAGERFHRYVLGASQ</sequence>
<dbReference type="SUPFAM" id="SSF56349">
    <property type="entry name" value="DNA breaking-rejoining enzymes"/>
    <property type="match status" value="1"/>
</dbReference>
<name>A0A540VEB3_9GAMM</name>
<dbReference type="GO" id="GO:0007059">
    <property type="term" value="P:chromosome segregation"/>
    <property type="evidence" value="ECO:0007669"/>
    <property type="project" value="UniProtKB-KW"/>
</dbReference>
<dbReference type="Gene3D" id="1.10.443.10">
    <property type="entry name" value="Intergrase catalytic core"/>
    <property type="match status" value="1"/>
</dbReference>
<dbReference type="Pfam" id="PF00589">
    <property type="entry name" value="Phage_integrase"/>
    <property type="match status" value="1"/>
</dbReference>
<dbReference type="GO" id="GO:0015074">
    <property type="term" value="P:DNA integration"/>
    <property type="evidence" value="ECO:0007669"/>
    <property type="project" value="UniProtKB-KW"/>
</dbReference>